<dbReference type="AlphaFoldDB" id="A0AAN8VUW0"/>
<reference evidence="1 2" key="1">
    <citation type="submission" date="2023-12" db="EMBL/GenBank/DDBJ databases">
        <title>A high-quality genome assembly for Dillenia turbinata (Dilleniales).</title>
        <authorList>
            <person name="Chanderbali A."/>
        </authorList>
    </citation>
    <scope>NUCLEOTIDE SEQUENCE [LARGE SCALE GENOMIC DNA]</scope>
    <source>
        <strain evidence="1">LSX21</strain>
        <tissue evidence="1">Leaf</tissue>
    </source>
</reference>
<dbReference type="EMBL" id="JBAMMX010000005">
    <property type="protein sequence ID" value="KAK6940614.1"/>
    <property type="molecule type" value="Genomic_DNA"/>
</dbReference>
<dbReference type="InterPro" id="IPR011990">
    <property type="entry name" value="TPR-like_helical_dom_sf"/>
</dbReference>
<name>A0AAN8VUW0_9MAGN</name>
<dbReference type="Proteomes" id="UP001370490">
    <property type="component" value="Unassembled WGS sequence"/>
</dbReference>
<accession>A0AAN8VUW0</accession>
<dbReference type="Gene3D" id="1.25.40.10">
    <property type="entry name" value="Tetratricopeptide repeat domain"/>
    <property type="match status" value="1"/>
</dbReference>
<evidence type="ECO:0000313" key="2">
    <source>
        <dbReference type="Proteomes" id="UP001370490"/>
    </source>
</evidence>
<dbReference type="PANTHER" id="PTHR26312">
    <property type="entry name" value="TETRATRICOPEPTIDE REPEAT PROTEIN 5"/>
    <property type="match status" value="1"/>
</dbReference>
<dbReference type="Pfam" id="PF14559">
    <property type="entry name" value="TPR_19"/>
    <property type="match status" value="1"/>
</dbReference>
<gene>
    <name evidence="1" type="ORF">RJ641_030145</name>
</gene>
<organism evidence="1 2">
    <name type="scientific">Dillenia turbinata</name>
    <dbReference type="NCBI Taxonomy" id="194707"/>
    <lineage>
        <taxon>Eukaryota</taxon>
        <taxon>Viridiplantae</taxon>
        <taxon>Streptophyta</taxon>
        <taxon>Embryophyta</taxon>
        <taxon>Tracheophyta</taxon>
        <taxon>Spermatophyta</taxon>
        <taxon>Magnoliopsida</taxon>
        <taxon>eudicotyledons</taxon>
        <taxon>Gunneridae</taxon>
        <taxon>Pentapetalae</taxon>
        <taxon>Dilleniales</taxon>
        <taxon>Dilleniaceae</taxon>
        <taxon>Dillenia</taxon>
    </lineage>
</organism>
<dbReference type="SUPFAM" id="SSF48452">
    <property type="entry name" value="TPR-like"/>
    <property type="match status" value="1"/>
</dbReference>
<comment type="caution">
    <text evidence="1">The sequence shown here is derived from an EMBL/GenBank/DDBJ whole genome shotgun (WGS) entry which is preliminary data.</text>
</comment>
<protein>
    <submittedName>
        <fullName evidence="1">Uncharacterized protein</fullName>
    </submittedName>
</protein>
<sequence length="177" mass="20348">MSLVEEKVLVNEFRNYEDGEEQPMILAKGLGVSVGSGGGSRVHDGDFTRETLGVMAGVVMAMMLKNTIDGWWRNYAQFLYQESEQDLEGAEEIYSRAILVDPRDGEILSQYARLVWELHHDHDRASSYIERAVQAVSDDSHVHAAYANFLWRQKTIRMKMMHQMTLIRCHPFVKKDL</sequence>
<keyword evidence="2" id="KW-1185">Reference proteome</keyword>
<evidence type="ECO:0000313" key="1">
    <source>
        <dbReference type="EMBL" id="KAK6940614.1"/>
    </source>
</evidence>
<dbReference type="PANTHER" id="PTHR26312:SF225">
    <property type="entry name" value="TPR REPEAT PROTEIN"/>
    <property type="match status" value="1"/>
</dbReference>
<proteinExistence type="predicted"/>